<dbReference type="NCBIfam" id="TIGR00252">
    <property type="entry name" value="YraN family protein"/>
    <property type="match status" value="1"/>
</dbReference>
<dbReference type="Pfam" id="PF02021">
    <property type="entry name" value="UPF0102"/>
    <property type="match status" value="1"/>
</dbReference>
<evidence type="ECO:0000256" key="2">
    <source>
        <dbReference type="HAMAP-Rule" id="MF_00048"/>
    </source>
</evidence>
<comment type="similarity">
    <text evidence="1 2">Belongs to the UPF0102 family.</text>
</comment>
<evidence type="ECO:0000313" key="3">
    <source>
        <dbReference type="EMBL" id="SCX77238.1"/>
    </source>
</evidence>
<dbReference type="InterPro" id="IPR011856">
    <property type="entry name" value="tRNA_endonuc-like_dom_sf"/>
</dbReference>
<dbReference type="Proteomes" id="UP000199588">
    <property type="component" value="Unassembled WGS sequence"/>
</dbReference>
<keyword evidence="3" id="KW-0255">Endonuclease</keyword>
<dbReference type="NCBIfam" id="NF009150">
    <property type="entry name" value="PRK12497.1-3"/>
    <property type="match status" value="1"/>
</dbReference>
<reference evidence="3 4" key="1">
    <citation type="submission" date="2016-10" db="EMBL/GenBank/DDBJ databases">
        <authorList>
            <person name="Varghese N."/>
            <person name="Submissions S."/>
        </authorList>
    </citation>
    <scope>NUCLEOTIDE SEQUENCE [LARGE SCALE GENOMIC DNA]</scope>
    <source>
        <strain evidence="3 4">DSM 22022</strain>
    </source>
</reference>
<dbReference type="SUPFAM" id="SSF52980">
    <property type="entry name" value="Restriction endonuclease-like"/>
    <property type="match status" value="1"/>
</dbReference>
<dbReference type="PANTHER" id="PTHR34039">
    <property type="entry name" value="UPF0102 PROTEIN YRAN"/>
    <property type="match status" value="1"/>
</dbReference>
<comment type="caution">
    <text evidence="3">The sequence shown here is derived from an EMBL/GenBank/DDBJ whole genome shotgun (WGS) entry which is preliminary data.</text>
</comment>
<proteinExistence type="inferred from homology"/>
<name>A0A1G5AH95_9PAST</name>
<dbReference type="InterPro" id="IPR011335">
    <property type="entry name" value="Restrct_endonuc-II-like"/>
</dbReference>
<dbReference type="GO" id="GO:0004519">
    <property type="term" value="F:endonuclease activity"/>
    <property type="evidence" value="ECO:0007669"/>
    <property type="project" value="UniProtKB-KW"/>
</dbReference>
<gene>
    <name evidence="3" type="ORF">SAMN02910354_00288</name>
</gene>
<accession>A0A1G5AH95</accession>
<keyword evidence="3" id="KW-0540">Nuclease</keyword>
<evidence type="ECO:0000256" key="1">
    <source>
        <dbReference type="ARBA" id="ARBA00006738"/>
    </source>
</evidence>
<dbReference type="HAMAP" id="MF_00048">
    <property type="entry name" value="UPF0102"/>
    <property type="match status" value="1"/>
</dbReference>
<keyword evidence="3" id="KW-0378">Hydrolase</keyword>
<dbReference type="CDD" id="cd20736">
    <property type="entry name" value="PoNe_Nuclease"/>
    <property type="match status" value="1"/>
</dbReference>
<dbReference type="Gene3D" id="3.40.1350.10">
    <property type="match status" value="1"/>
</dbReference>
<organism evidence="3 4">
    <name type="scientific">Basfia succiniciproducens</name>
    <dbReference type="NCBI Taxonomy" id="653940"/>
    <lineage>
        <taxon>Bacteria</taxon>
        <taxon>Pseudomonadati</taxon>
        <taxon>Pseudomonadota</taxon>
        <taxon>Gammaproteobacteria</taxon>
        <taxon>Pasteurellales</taxon>
        <taxon>Pasteurellaceae</taxon>
        <taxon>Basfia</taxon>
    </lineage>
</organism>
<protein>
    <recommendedName>
        <fullName evidence="2">UPF0102 protein SAMN02910354_00288</fullName>
    </recommendedName>
</protein>
<dbReference type="RefSeq" id="WP_090653879.1">
    <property type="nucleotide sequence ID" value="NZ_CP015031.1"/>
</dbReference>
<evidence type="ECO:0000313" key="4">
    <source>
        <dbReference type="Proteomes" id="UP000199588"/>
    </source>
</evidence>
<dbReference type="PANTHER" id="PTHR34039:SF1">
    <property type="entry name" value="UPF0102 PROTEIN YRAN"/>
    <property type="match status" value="1"/>
</dbReference>
<dbReference type="InterPro" id="IPR003509">
    <property type="entry name" value="UPF0102_YraN-like"/>
</dbReference>
<dbReference type="EMBL" id="FMUQ01000002">
    <property type="protein sequence ID" value="SCX77238.1"/>
    <property type="molecule type" value="Genomic_DNA"/>
</dbReference>
<keyword evidence="4" id="KW-1185">Reference proteome</keyword>
<sequence length="119" mass="13673">MFSLKRQQGASFEQQARLFLESQGLQFIAANQNFKCGELDLIMLDGETIVFVEVRQRKNDHFGSAVESVDWQKQQKWINAASLWLATQNHSLEDTDCRFDLVAFGATASNVQWLKNFIE</sequence>